<dbReference type="Gramene" id="KOM45611">
    <property type="protein sequence ID" value="KOM45611"/>
    <property type="gene ID" value="LR48_Vigan06g091700"/>
</dbReference>
<accession>A0A0L9USB4</accession>
<evidence type="ECO:0000313" key="2">
    <source>
        <dbReference type="Proteomes" id="UP000053144"/>
    </source>
</evidence>
<reference evidence="2" key="1">
    <citation type="journal article" date="2015" name="Proc. Natl. Acad. Sci. U.S.A.">
        <title>Genome sequencing of adzuki bean (Vigna angularis) provides insight into high starch and low fat accumulation and domestication.</title>
        <authorList>
            <person name="Yang K."/>
            <person name="Tian Z."/>
            <person name="Chen C."/>
            <person name="Luo L."/>
            <person name="Zhao B."/>
            <person name="Wang Z."/>
            <person name="Yu L."/>
            <person name="Li Y."/>
            <person name="Sun Y."/>
            <person name="Li W."/>
            <person name="Chen Y."/>
            <person name="Li Y."/>
            <person name="Zhang Y."/>
            <person name="Ai D."/>
            <person name="Zhao J."/>
            <person name="Shang C."/>
            <person name="Ma Y."/>
            <person name="Wu B."/>
            <person name="Wang M."/>
            <person name="Gao L."/>
            <person name="Sun D."/>
            <person name="Zhang P."/>
            <person name="Guo F."/>
            <person name="Wang W."/>
            <person name="Li Y."/>
            <person name="Wang J."/>
            <person name="Varshney R.K."/>
            <person name="Wang J."/>
            <person name="Ling H.Q."/>
            <person name="Wan P."/>
        </authorList>
    </citation>
    <scope>NUCLEOTIDE SEQUENCE</scope>
    <source>
        <strain evidence="2">cv. Jingnong 6</strain>
    </source>
</reference>
<organism evidence="1 2">
    <name type="scientific">Phaseolus angularis</name>
    <name type="common">Azuki bean</name>
    <name type="synonym">Vigna angularis</name>
    <dbReference type="NCBI Taxonomy" id="3914"/>
    <lineage>
        <taxon>Eukaryota</taxon>
        <taxon>Viridiplantae</taxon>
        <taxon>Streptophyta</taxon>
        <taxon>Embryophyta</taxon>
        <taxon>Tracheophyta</taxon>
        <taxon>Spermatophyta</taxon>
        <taxon>Magnoliopsida</taxon>
        <taxon>eudicotyledons</taxon>
        <taxon>Gunneridae</taxon>
        <taxon>Pentapetalae</taxon>
        <taxon>rosids</taxon>
        <taxon>fabids</taxon>
        <taxon>Fabales</taxon>
        <taxon>Fabaceae</taxon>
        <taxon>Papilionoideae</taxon>
        <taxon>50 kb inversion clade</taxon>
        <taxon>NPAAA clade</taxon>
        <taxon>indigoferoid/millettioid clade</taxon>
        <taxon>Phaseoleae</taxon>
        <taxon>Vigna</taxon>
    </lineage>
</organism>
<sequence>MRFFTSESQTPYVCQIHRTTSSSLLPKHSPPIRSFLPLNHCSFAQTRFRIKPYDFNRTIFESRVPSSSDTSTGSPIQNLRIHGSNRFFSCFPVLQLDQVQISRRLPIQLKPSVIMDDRRELHNLIPLKVKLENPKGSALATFHSHHPFSQFSSISFSLIRIITFSPPSRCTWHASTLFADTSLLVASSTLSATFPSRHSSHAILQPHISLLQFPHERSLRVISLMRFFTSESQTPYVCQIHRTTSSSLLPNHFPPIRSFLPLNHCSFAQTRFRIKPYDFNRTIFESRVPSSSNTSTGSPIQNLRIHESNRFFSFFPVLQLDQVQISRRLPIQLKPSVIMDDRRGPSPISLV</sequence>
<dbReference type="EMBL" id="CM003376">
    <property type="protein sequence ID" value="KOM45611.1"/>
    <property type="molecule type" value="Genomic_DNA"/>
</dbReference>
<name>A0A0L9USB4_PHAAN</name>
<evidence type="ECO:0000313" key="1">
    <source>
        <dbReference type="EMBL" id="KOM45611.1"/>
    </source>
</evidence>
<proteinExistence type="predicted"/>
<gene>
    <name evidence="1" type="ORF">LR48_Vigan06g091700</name>
</gene>
<protein>
    <submittedName>
        <fullName evidence="1">Uncharacterized protein</fullName>
    </submittedName>
</protein>
<dbReference type="Proteomes" id="UP000053144">
    <property type="component" value="Chromosome 6"/>
</dbReference>
<dbReference type="AlphaFoldDB" id="A0A0L9USB4"/>